<name>A0ABT9D5B5_9CELL</name>
<proteinExistence type="predicted"/>
<protein>
    <recommendedName>
        <fullName evidence="3">PIN domain-containing protein</fullName>
    </recommendedName>
</protein>
<dbReference type="Gene3D" id="3.40.50.1010">
    <property type="entry name" value="5'-nuclease"/>
    <property type="match status" value="1"/>
</dbReference>
<accession>A0ABT9D5B5</accession>
<reference evidence="1 2" key="1">
    <citation type="submission" date="2023-07" db="EMBL/GenBank/DDBJ databases">
        <title>Description of novel actinomycetes strains, isolated from tidal flat sediment.</title>
        <authorList>
            <person name="Lu C."/>
        </authorList>
    </citation>
    <scope>NUCLEOTIDE SEQUENCE [LARGE SCALE GENOMIC DNA]</scope>
    <source>
        <strain evidence="1 2">SYSU T00b441</strain>
    </source>
</reference>
<dbReference type="RefSeq" id="WP_304599658.1">
    <property type="nucleotide sequence ID" value="NZ_JAUQYO010000002.1"/>
</dbReference>
<dbReference type="EMBL" id="JAUQYP010000001">
    <property type="protein sequence ID" value="MDO8105965.1"/>
    <property type="molecule type" value="Genomic_DNA"/>
</dbReference>
<keyword evidence="2" id="KW-1185">Reference proteome</keyword>
<gene>
    <name evidence="1" type="ORF">Q6348_02010</name>
</gene>
<sequence>MLIYADGGALARVLDPVAESIAWIRFADEVGERLATSPLGLTELRRIADPRGPRAREVARAVADRVTVLRFSDQALRTAAMATGAVAPFTAIHLGIAAAHPDVDTVATYDVMLARVAVIHGLNVVSPGRPDGWWDE</sequence>
<evidence type="ECO:0000313" key="2">
    <source>
        <dbReference type="Proteomes" id="UP001232536"/>
    </source>
</evidence>
<organism evidence="1 2">
    <name type="scientific">Actinotalea lenta</name>
    <dbReference type="NCBI Taxonomy" id="3064654"/>
    <lineage>
        <taxon>Bacteria</taxon>
        <taxon>Bacillati</taxon>
        <taxon>Actinomycetota</taxon>
        <taxon>Actinomycetes</taxon>
        <taxon>Micrococcales</taxon>
        <taxon>Cellulomonadaceae</taxon>
        <taxon>Actinotalea</taxon>
    </lineage>
</organism>
<comment type="caution">
    <text evidence="1">The sequence shown here is derived from an EMBL/GenBank/DDBJ whole genome shotgun (WGS) entry which is preliminary data.</text>
</comment>
<evidence type="ECO:0000313" key="1">
    <source>
        <dbReference type="EMBL" id="MDO8105965.1"/>
    </source>
</evidence>
<evidence type="ECO:0008006" key="3">
    <source>
        <dbReference type="Google" id="ProtNLM"/>
    </source>
</evidence>
<dbReference type="Proteomes" id="UP001232536">
    <property type="component" value="Unassembled WGS sequence"/>
</dbReference>